<organism evidence="2 3">
    <name type="scientific">Globisporangium ultimum (strain ATCC 200006 / CBS 805.95 / DAOM BR144)</name>
    <name type="common">Pythium ultimum</name>
    <dbReference type="NCBI Taxonomy" id="431595"/>
    <lineage>
        <taxon>Eukaryota</taxon>
        <taxon>Sar</taxon>
        <taxon>Stramenopiles</taxon>
        <taxon>Oomycota</taxon>
        <taxon>Peronosporomycetes</taxon>
        <taxon>Pythiales</taxon>
        <taxon>Pythiaceae</taxon>
        <taxon>Globisporangium</taxon>
    </lineage>
</organism>
<dbReference type="OMA" id="RYHTITL"/>
<feature type="transmembrane region" description="Helical" evidence="1">
    <location>
        <begin position="69"/>
        <end position="91"/>
    </location>
</feature>
<dbReference type="InParanoid" id="K3WLM5"/>
<dbReference type="EMBL" id="GL376573">
    <property type="status" value="NOT_ANNOTATED_CDS"/>
    <property type="molecule type" value="Genomic_DNA"/>
</dbReference>
<feature type="transmembrane region" description="Helical" evidence="1">
    <location>
        <begin position="12"/>
        <end position="34"/>
    </location>
</feature>
<protein>
    <submittedName>
        <fullName evidence="2">Uncharacterized protein</fullName>
    </submittedName>
</protein>
<keyword evidence="1" id="KW-0812">Transmembrane</keyword>
<evidence type="ECO:0000313" key="3">
    <source>
        <dbReference type="Proteomes" id="UP000019132"/>
    </source>
</evidence>
<dbReference type="VEuPathDB" id="FungiDB:PYU1_G005855"/>
<reference evidence="2" key="3">
    <citation type="submission" date="2015-02" db="UniProtKB">
        <authorList>
            <consortium name="EnsemblProtists"/>
        </authorList>
    </citation>
    <scope>IDENTIFICATION</scope>
    <source>
        <strain evidence="2">DAOM BR144</strain>
    </source>
</reference>
<sequence length="780" mass="86031">MPLSIHVRKARILLFASVVVATLLTLIVVLARGVPVKTIEGSWSDEAKRNLVNDYNFYSGTTASMVVKPFELCVTMLLPVMHLVFATKLCLYDESMRWKILLLALQAGFVTLLTSAFSSLNVQLLPPSLSPIVIALDLLSTDPDAAGSAGTAALFQGIATDPRQLRPAAETILRTAMKPTAVKSGANQCRGNGEWIDVSVAHSFPNTAWLKDMLPQGIPPTKSVQVNIDEVLRARAPSNETKRASLPFEMRMGANLLLHAMIISEVILPWIMLSGGINSSYDKFLWDTTAMERADDPDGFLYSAGIMLNASLHAQARALNYSVDEVTLNFTHFDISQDLMFDAVTIDIPYEAKAMKRTLGKSGIGLFEVVDDEKKPASPQNNSSPTAKYDVATMTECGATACLIKDSEARTQGTRRRTLEKSTAPQVQAFASCEYHSGSEDVTIDVLHGRMCQRLLNTSMLVYSLGKRIVADSMVLDPASESPGTQTGHFTNIRKYQTITLGRLAWKTHDVAMRFNAVCDVSERNGCNGLSYRLDGNESRYLVVGENHLPLSVLGPFEGTRSQWTPLVMLSTSLTNDLLVKRNIKNKNVTWAIDGRCSDAVETLTRSIESNRWYMEYGLQEAYTSALFFLFQNAALRDTWQRSDDVGTLAFAGSRVETRLQAKIPLQSALLSIGMCVVFLLGVIAAVILGKRREPSIQEGLDVHRVAKVLLVDQSFPKVFLQCTLHDTDTRIKQPLGEFYIESMCLKQCTAHGPMDGMGVVDQPVVYQTTIVLPQFRYSK</sequence>
<reference evidence="3" key="1">
    <citation type="journal article" date="2010" name="Genome Biol.">
        <title>Genome sequence of the necrotrophic plant pathogen Pythium ultimum reveals original pathogenicity mechanisms and effector repertoire.</title>
        <authorList>
            <person name="Levesque C.A."/>
            <person name="Brouwer H."/>
            <person name="Cano L."/>
            <person name="Hamilton J.P."/>
            <person name="Holt C."/>
            <person name="Huitema E."/>
            <person name="Raffaele S."/>
            <person name="Robideau G.P."/>
            <person name="Thines M."/>
            <person name="Win J."/>
            <person name="Zerillo M.M."/>
            <person name="Beakes G.W."/>
            <person name="Boore J.L."/>
            <person name="Busam D."/>
            <person name="Dumas B."/>
            <person name="Ferriera S."/>
            <person name="Fuerstenberg S.I."/>
            <person name="Gachon C.M."/>
            <person name="Gaulin E."/>
            <person name="Govers F."/>
            <person name="Grenville-Briggs L."/>
            <person name="Horner N."/>
            <person name="Hostetler J."/>
            <person name="Jiang R.H."/>
            <person name="Johnson J."/>
            <person name="Krajaejun T."/>
            <person name="Lin H."/>
            <person name="Meijer H.J."/>
            <person name="Moore B."/>
            <person name="Morris P."/>
            <person name="Phuntmart V."/>
            <person name="Puiu D."/>
            <person name="Shetty J."/>
            <person name="Stajich J.E."/>
            <person name="Tripathy S."/>
            <person name="Wawra S."/>
            <person name="van West P."/>
            <person name="Whitty B.R."/>
            <person name="Coutinho P.M."/>
            <person name="Henrissat B."/>
            <person name="Martin F."/>
            <person name="Thomas P.D."/>
            <person name="Tyler B.M."/>
            <person name="De Vries R.P."/>
            <person name="Kamoun S."/>
            <person name="Yandell M."/>
            <person name="Tisserat N."/>
            <person name="Buell C.R."/>
        </authorList>
    </citation>
    <scope>NUCLEOTIDE SEQUENCE</scope>
    <source>
        <strain evidence="3">DAOM:BR144</strain>
    </source>
</reference>
<feature type="transmembrane region" description="Helical" evidence="1">
    <location>
        <begin position="100"/>
        <end position="120"/>
    </location>
</feature>
<feature type="transmembrane region" description="Helical" evidence="1">
    <location>
        <begin position="669"/>
        <end position="689"/>
    </location>
</feature>
<name>K3WLM5_GLOUD</name>
<dbReference type="HOGENOM" id="CLU_008100_0_1_1"/>
<dbReference type="EnsemblProtists" id="PYU1_T005867">
    <property type="protein sequence ID" value="PYU1_T005867"/>
    <property type="gene ID" value="PYU1_G005855"/>
</dbReference>
<dbReference type="AlphaFoldDB" id="K3WLM5"/>
<keyword evidence="1" id="KW-1133">Transmembrane helix</keyword>
<accession>K3WLM5</accession>
<keyword evidence="1" id="KW-0472">Membrane</keyword>
<reference evidence="3" key="2">
    <citation type="submission" date="2010-04" db="EMBL/GenBank/DDBJ databases">
        <authorList>
            <person name="Buell R."/>
            <person name="Hamilton J."/>
            <person name="Hostetler J."/>
        </authorList>
    </citation>
    <scope>NUCLEOTIDE SEQUENCE [LARGE SCALE GENOMIC DNA]</scope>
    <source>
        <strain evidence="3">DAOM:BR144</strain>
    </source>
</reference>
<proteinExistence type="predicted"/>
<evidence type="ECO:0000313" key="2">
    <source>
        <dbReference type="EnsemblProtists" id="PYU1_T005867"/>
    </source>
</evidence>
<dbReference type="Proteomes" id="UP000019132">
    <property type="component" value="Unassembled WGS sequence"/>
</dbReference>
<evidence type="ECO:0000256" key="1">
    <source>
        <dbReference type="SAM" id="Phobius"/>
    </source>
</evidence>
<dbReference type="eggNOG" id="ENOG502SK64">
    <property type="taxonomic scope" value="Eukaryota"/>
</dbReference>
<keyword evidence="3" id="KW-1185">Reference proteome</keyword>